<evidence type="ECO:0000313" key="3">
    <source>
        <dbReference type="EMBL" id="VDN15636.1"/>
    </source>
</evidence>
<dbReference type="Proteomes" id="UP000281553">
    <property type="component" value="Unassembled WGS sequence"/>
</dbReference>
<evidence type="ECO:0000313" key="4">
    <source>
        <dbReference type="Proteomes" id="UP000281553"/>
    </source>
</evidence>
<proteinExistence type="predicted"/>
<accession>A0A3P7PCA8</accession>
<feature type="chain" id="PRO_5018078667" evidence="2">
    <location>
        <begin position="27"/>
        <end position="102"/>
    </location>
</feature>
<evidence type="ECO:0000256" key="1">
    <source>
        <dbReference type="SAM" id="MobiDB-lite"/>
    </source>
</evidence>
<sequence>MTSIEMKAQICLLLLTAIVLVTCMNATEYTVANLATTTKKPLDNATISDDDDDDDDDELDGAEWGEKDNIKSHSAAWNETMEDGDDEDLHGAFWGQKGYKKW</sequence>
<evidence type="ECO:0000256" key="2">
    <source>
        <dbReference type="SAM" id="SignalP"/>
    </source>
</evidence>
<protein>
    <submittedName>
        <fullName evidence="3">Uncharacterized protein</fullName>
    </submittedName>
</protein>
<gene>
    <name evidence="3" type="ORF">DILT_LOCUS11467</name>
</gene>
<name>A0A3P7PCA8_DIBLA</name>
<keyword evidence="4" id="KW-1185">Reference proteome</keyword>
<organism evidence="3 4">
    <name type="scientific">Dibothriocephalus latus</name>
    <name type="common">Fish tapeworm</name>
    <name type="synonym">Diphyllobothrium latum</name>
    <dbReference type="NCBI Taxonomy" id="60516"/>
    <lineage>
        <taxon>Eukaryota</taxon>
        <taxon>Metazoa</taxon>
        <taxon>Spiralia</taxon>
        <taxon>Lophotrochozoa</taxon>
        <taxon>Platyhelminthes</taxon>
        <taxon>Cestoda</taxon>
        <taxon>Eucestoda</taxon>
        <taxon>Diphyllobothriidea</taxon>
        <taxon>Diphyllobothriidae</taxon>
        <taxon>Dibothriocephalus</taxon>
    </lineage>
</organism>
<feature type="signal peptide" evidence="2">
    <location>
        <begin position="1"/>
        <end position="26"/>
    </location>
</feature>
<keyword evidence="2" id="KW-0732">Signal</keyword>
<feature type="region of interest" description="Disordered" evidence="1">
    <location>
        <begin position="41"/>
        <end position="102"/>
    </location>
</feature>
<dbReference type="AlphaFoldDB" id="A0A3P7PCA8"/>
<reference evidence="3 4" key="1">
    <citation type="submission" date="2018-11" db="EMBL/GenBank/DDBJ databases">
        <authorList>
            <consortium name="Pathogen Informatics"/>
        </authorList>
    </citation>
    <scope>NUCLEOTIDE SEQUENCE [LARGE SCALE GENOMIC DNA]</scope>
</reference>
<dbReference type="EMBL" id="UYRU01063138">
    <property type="protein sequence ID" value="VDN15636.1"/>
    <property type="molecule type" value="Genomic_DNA"/>
</dbReference>
<feature type="compositionally biased region" description="Acidic residues" evidence="1">
    <location>
        <begin position="48"/>
        <end position="63"/>
    </location>
</feature>